<protein>
    <submittedName>
        <fullName evidence="3">Uncharacterized protein</fullName>
    </submittedName>
</protein>
<dbReference type="Proteomes" id="UP000240424">
    <property type="component" value="Unassembled WGS sequence"/>
</dbReference>
<evidence type="ECO:0000313" key="3">
    <source>
        <dbReference type="EMBL" id="SPM43373.1"/>
    </source>
</evidence>
<evidence type="ECO:0000313" key="4">
    <source>
        <dbReference type="Proteomes" id="UP000240424"/>
    </source>
</evidence>
<organism evidence="3 4">
    <name type="scientific">Mycobacterium numidiamassiliense</name>
    <dbReference type="NCBI Taxonomy" id="1841861"/>
    <lineage>
        <taxon>Bacteria</taxon>
        <taxon>Bacillati</taxon>
        <taxon>Actinomycetota</taxon>
        <taxon>Actinomycetes</taxon>
        <taxon>Mycobacteriales</taxon>
        <taxon>Mycobacteriaceae</taxon>
        <taxon>Mycobacterium</taxon>
    </lineage>
</organism>
<keyword evidence="2" id="KW-0472">Membrane</keyword>
<name>A0A2U3PHZ4_9MYCO</name>
<proteinExistence type="predicted"/>
<accession>A0A2U3PHZ4</accession>
<evidence type="ECO:0000256" key="2">
    <source>
        <dbReference type="SAM" id="Phobius"/>
    </source>
</evidence>
<feature type="non-terminal residue" evidence="3">
    <location>
        <position position="1"/>
    </location>
</feature>
<dbReference type="STRING" id="1841861.GCA_900157365_03918"/>
<keyword evidence="4" id="KW-1185">Reference proteome</keyword>
<keyword evidence="2" id="KW-0812">Transmembrane</keyword>
<keyword evidence="2" id="KW-1133">Transmembrane helix</keyword>
<gene>
    <name evidence="3" type="ORF">MNAB215_5599</name>
</gene>
<feature type="region of interest" description="Disordered" evidence="1">
    <location>
        <begin position="162"/>
        <end position="187"/>
    </location>
</feature>
<reference evidence="3 4" key="1">
    <citation type="submission" date="2017-01" db="EMBL/GenBank/DDBJ databases">
        <authorList>
            <consortium name="Urmite Genomes"/>
        </authorList>
    </citation>
    <scope>NUCLEOTIDE SEQUENCE [LARGE SCALE GENOMIC DNA]</scope>
    <source>
        <strain evidence="3 4">AB215</strain>
    </source>
</reference>
<dbReference type="AlphaFoldDB" id="A0A2U3PHZ4"/>
<sequence>VAAIIVLDVFLGIIALAGLIIVWNQLRAQLHKPGATGVVITIDRLTPRRKGIARVEVTLRMVGPAVRYEVALDLEADGNRFEASTPKPATRPSMGCDDEEVSWSVEIAENDLGGVWVIASWIDPHHARLRMAALAANLHTLETYEWKWAADWRLSAAGHWRRRRTPTTPPRTVPGMGPLELGRAPGRGLAQVAAEAVTETSEER</sequence>
<feature type="transmembrane region" description="Helical" evidence="2">
    <location>
        <begin position="6"/>
        <end position="23"/>
    </location>
</feature>
<dbReference type="EMBL" id="FUEZ01000004">
    <property type="protein sequence ID" value="SPM43373.1"/>
    <property type="molecule type" value="Genomic_DNA"/>
</dbReference>
<evidence type="ECO:0000256" key="1">
    <source>
        <dbReference type="SAM" id="MobiDB-lite"/>
    </source>
</evidence>